<keyword evidence="8" id="KW-1185">Reference proteome</keyword>
<keyword evidence="3 7" id="KW-0347">Helicase</keyword>
<proteinExistence type="predicted"/>
<dbReference type="InterPro" id="IPR001650">
    <property type="entry name" value="Helicase_C-like"/>
</dbReference>
<dbReference type="SMART" id="SM00487">
    <property type="entry name" value="DEXDc"/>
    <property type="match status" value="1"/>
</dbReference>
<sequence>MIILRKNKKILEMFPIGSAKGAINTRRQPLFYGYLKLKRTGDKVRPYKFIVKKDSENETLLPPSEAIKILRKQNVYIIGEDPETEEMLDSLDIPFKRTLMCRHCTFEGFITLIRRDSSYHYHNEYICRKCAEEEIKREMKSRSFDMSTFKNFKRILDETGDLKLVLTMFDPRFNPVKNPNLTLYDRISTGDNKDIPKVNMDDLKIPTELKKILKGHGKYLLPVQALTLDNGLLEGENLLVVSATASGKTLIGELAGVPKAMNGEKFIFLTPLVALANQKYRDFKKKYKKLGLKVSIRVGMSRINAKEELSIHDERVNDAEIVVGTYEGLDFLLRSGKSSELGKLGTVVVDEIHMLDDEERGPRLKGLIKRLQTLFPDLQIIGLSATIKNQREIADEFKMKLVEYDRRPVPLERHLIFARSEHDKEDLMSKLARQEYKNISAKGFKGQTIIFTNSRRKTHSISDYLVKRGVKAAAYHAGLSYAKKNRIEKDFLKQEMSTVVTTAALAAGVDFPASQVIFETLTMGNKWLTPNEFSQMLGRAGRPSYHDLGKVYLIPEIGLKYDDETEDMRAVALLESDVEPINVHYTEDAVVEQVLSDLCSGTARNINTLKISYKNEDIPMDIDQTCNLLLEYGLAVEKKGSILPTKYGCAVSMSFLNYNDADYIKKSITSAKPTRPLDIAMGLQPFENAYLSSRVSQKLAQALKANISSRLFADSTLDILSSGDAISKLEPKFQELLINLQMEFMSCRCKDRPFCNCFQEELSTKMLKYRMLKYDPADISKKLLKDYGIHAYAGDIFSWLDSVIRALESVRRISNSFNKVKLINECNQLIKKIEN</sequence>
<evidence type="ECO:0000256" key="2">
    <source>
        <dbReference type="ARBA" id="ARBA00022801"/>
    </source>
</evidence>
<dbReference type="PANTHER" id="PTHR47961">
    <property type="entry name" value="DNA POLYMERASE THETA, PUTATIVE (AFU_ORTHOLOGUE AFUA_1G05260)-RELATED"/>
    <property type="match status" value="1"/>
</dbReference>
<name>A0A8T5UPG7_9EURY</name>
<dbReference type="GO" id="GO:0005524">
    <property type="term" value="F:ATP binding"/>
    <property type="evidence" value="ECO:0007669"/>
    <property type="project" value="UniProtKB-KW"/>
</dbReference>
<dbReference type="InterPro" id="IPR043852">
    <property type="entry name" value="DUF5814"/>
</dbReference>
<keyword evidence="1" id="KW-0547">Nucleotide-binding</keyword>
<dbReference type="EMBL" id="JAIOUQ010000007">
    <property type="protein sequence ID" value="MBZ2165678.1"/>
    <property type="molecule type" value="Genomic_DNA"/>
</dbReference>
<accession>A0A8T5UPG7</accession>
<feature type="domain" description="Helicase ATP-binding" evidence="5">
    <location>
        <begin position="229"/>
        <end position="405"/>
    </location>
</feature>
<dbReference type="InterPro" id="IPR050474">
    <property type="entry name" value="Hel308_SKI2-like"/>
</dbReference>
<dbReference type="InterPro" id="IPR027417">
    <property type="entry name" value="P-loop_NTPase"/>
</dbReference>
<dbReference type="GO" id="GO:0016787">
    <property type="term" value="F:hydrolase activity"/>
    <property type="evidence" value="ECO:0007669"/>
    <property type="project" value="UniProtKB-KW"/>
</dbReference>
<dbReference type="InterPro" id="IPR014001">
    <property type="entry name" value="Helicase_ATP-bd"/>
</dbReference>
<dbReference type="PROSITE" id="PS51194">
    <property type="entry name" value="HELICASE_CTER"/>
    <property type="match status" value="1"/>
</dbReference>
<dbReference type="Proteomes" id="UP000825933">
    <property type="component" value="Unassembled WGS sequence"/>
</dbReference>
<reference evidence="8" key="1">
    <citation type="journal article" date="2022" name="Microbiol. Resour. Announc.">
        <title>Draft Genome Sequence of a Methanogenic Archaeon from West Spitsbergen Permafrost.</title>
        <authorList>
            <person name="Trubitsyn V."/>
            <person name="Rivkina E."/>
            <person name="Shcherbakova V."/>
        </authorList>
    </citation>
    <scope>NUCLEOTIDE SEQUENCE [LARGE SCALE GENOMIC DNA]</scope>
    <source>
        <strain evidence="8">VT</strain>
    </source>
</reference>
<keyword evidence="4" id="KW-0067">ATP-binding</keyword>
<dbReference type="RefSeq" id="WP_223791278.1">
    <property type="nucleotide sequence ID" value="NZ_JAIOUQ010000007.1"/>
</dbReference>
<evidence type="ECO:0000259" key="6">
    <source>
        <dbReference type="PROSITE" id="PS51194"/>
    </source>
</evidence>
<dbReference type="GO" id="GO:0004386">
    <property type="term" value="F:helicase activity"/>
    <property type="evidence" value="ECO:0007669"/>
    <property type="project" value="UniProtKB-KW"/>
</dbReference>
<dbReference type="InterPro" id="IPR011545">
    <property type="entry name" value="DEAD/DEAH_box_helicase_dom"/>
</dbReference>
<evidence type="ECO:0000256" key="1">
    <source>
        <dbReference type="ARBA" id="ARBA00022741"/>
    </source>
</evidence>
<comment type="caution">
    <text evidence="7">The sequence shown here is derived from an EMBL/GenBank/DDBJ whole genome shotgun (WGS) entry which is preliminary data.</text>
</comment>
<evidence type="ECO:0000256" key="4">
    <source>
        <dbReference type="ARBA" id="ARBA00022840"/>
    </source>
</evidence>
<dbReference type="Pfam" id="PF00270">
    <property type="entry name" value="DEAD"/>
    <property type="match status" value="1"/>
</dbReference>
<dbReference type="AlphaFoldDB" id="A0A8T5UPG7"/>
<dbReference type="GO" id="GO:0140097">
    <property type="term" value="F:catalytic activity, acting on DNA"/>
    <property type="evidence" value="ECO:0007669"/>
    <property type="project" value="UniProtKB-ARBA"/>
</dbReference>
<protein>
    <submittedName>
        <fullName evidence="7">DEAD/DEAH box helicase</fullName>
    </submittedName>
</protein>
<dbReference type="Gene3D" id="3.40.50.300">
    <property type="entry name" value="P-loop containing nucleotide triphosphate hydrolases"/>
    <property type="match status" value="2"/>
</dbReference>
<dbReference type="PANTHER" id="PTHR47961:SF1">
    <property type="entry name" value="ATP-DEPENDENT HELICASE MJ1401-RELATED"/>
    <property type="match status" value="1"/>
</dbReference>
<evidence type="ECO:0000259" key="5">
    <source>
        <dbReference type="PROSITE" id="PS51192"/>
    </source>
</evidence>
<dbReference type="Pfam" id="PF19131">
    <property type="entry name" value="DUF5814"/>
    <property type="match status" value="1"/>
</dbReference>
<dbReference type="CDD" id="cd18795">
    <property type="entry name" value="SF2_C_Ski2"/>
    <property type="match status" value="1"/>
</dbReference>
<gene>
    <name evidence="7" type="ORF">K8N75_06450</name>
</gene>
<organism evidence="7 8">
    <name type="scientific">Methanobacterium spitsbergense</name>
    <dbReference type="NCBI Taxonomy" id="2874285"/>
    <lineage>
        <taxon>Archaea</taxon>
        <taxon>Methanobacteriati</taxon>
        <taxon>Methanobacteriota</taxon>
        <taxon>Methanomada group</taxon>
        <taxon>Methanobacteria</taxon>
        <taxon>Methanobacteriales</taxon>
        <taxon>Methanobacteriaceae</taxon>
        <taxon>Methanobacterium</taxon>
    </lineage>
</organism>
<dbReference type="Pfam" id="PF00271">
    <property type="entry name" value="Helicase_C"/>
    <property type="match status" value="1"/>
</dbReference>
<feature type="domain" description="Helicase C-terminal" evidence="6">
    <location>
        <begin position="423"/>
        <end position="589"/>
    </location>
</feature>
<dbReference type="GO" id="GO:0003676">
    <property type="term" value="F:nucleic acid binding"/>
    <property type="evidence" value="ECO:0007669"/>
    <property type="project" value="InterPro"/>
</dbReference>
<evidence type="ECO:0000313" key="7">
    <source>
        <dbReference type="EMBL" id="MBZ2165678.1"/>
    </source>
</evidence>
<evidence type="ECO:0000256" key="3">
    <source>
        <dbReference type="ARBA" id="ARBA00022806"/>
    </source>
</evidence>
<dbReference type="SMART" id="SM00490">
    <property type="entry name" value="HELICc"/>
    <property type="match status" value="1"/>
</dbReference>
<keyword evidence="2" id="KW-0378">Hydrolase</keyword>
<dbReference type="SUPFAM" id="SSF52540">
    <property type="entry name" value="P-loop containing nucleoside triphosphate hydrolases"/>
    <property type="match status" value="1"/>
</dbReference>
<dbReference type="PROSITE" id="PS51192">
    <property type="entry name" value="HELICASE_ATP_BIND_1"/>
    <property type="match status" value="1"/>
</dbReference>
<evidence type="ECO:0000313" key="8">
    <source>
        <dbReference type="Proteomes" id="UP000825933"/>
    </source>
</evidence>